<organism evidence="1 2">
    <name type="scientific">Bifidobacterium samirii</name>
    <dbReference type="NCBI Taxonomy" id="2306974"/>
    <lineage>
        <taxon>Bacteria</taxon>
        <taxon>Bacillati</taxon>
        <taxon>Actinomycetota</taxon>
        <taxon>Actinomycetes</taxon>
        <taxon>Bifidobacteriales</taxon>
        <taxon>Bifidobacteriaceae</taxon>
        <taxon>Bifidobacterium</taxon>
    </lineage>
</organism>
<gene>
    <name evidence="1" type="ORF">D2E24_1148</name>
</gene>
<dbReference type="Proteomes" id="UP000287470">
    <property type="component" value="Unassembled WGS sequence"/>
</dbReference>
<dbReference type="OrthoDB" id="3233498at2"/>
<sequence>MNRIPHYAIDYYNKAVVSRIIDKYDYAPMDAVRSFLMSETHGLLEDEDNGLCAYPARAIFDMWEAERITGDPRNCASLRGE</sequence>
<comment type="caution">
    <text evidence="1">The sequence shown here is derived from an EMBL/GenBank/DDBJ whole genome shotgun (WGS) entry which is preliminary data.</text>
</comment>
<reference evidence="1 2" key="1">
    <citation type="submission" date="2018-09" db="EMBL/GenBank/DDBJ databases">
        <title>Characterization of the phylogenetic diversity of five novel species belonging to the genus Bifidobacterium.</title>
        <authorList>
            <person name="Lugli G.A."/>
            <person name="Duranti S."/>
            <person name="Milani C."/>
        </authorList>
    </citation>
    <scope>NUCLEOTIDE SEQUENCE [LARGE SCALE GENOMIC DNA]</scope>
    <source>
        <strain evidence="1 2">2033B</strain>
    </source>
</reference>
<dbReference type="EMBL" id="QXGK01000010">
    <property type="protein sequence ID" value="RSX56335.1"/>
    <property type="molecule type" value="Genomic_DNA"/>
</dbReference>
<name>A0A430FTY4_9BIFI</name>
<evidence type="ECO:0000313" key="1">
    <source>
        <dbReference type="EMBL" id="RSX56335.1"/>
    </source>
</evidence>
<accession>A0A430FTY4</accession>
<proteinExistence type="predicted"/>
<protein>
    <submittedName>
        <fullName evidence="1">Uncharacterized protein</fullName>
    </submittedName>
</protein>
<evidence type="ECO:0000313" key="2">
    <source>
        <dbReference type="Proteomes" id="UP000287470"/>
    </source>
</evidence>
<keyword evidence="2" id="KW-1185">Reference proteome</keyword>
<dbReference type="AlphaFoldDB" id="A0A430FTY4"/>